<protein>
    <submittedName>
        <fullName evidence="4">Uncharacterized protein</fullName>
    </submittedName>
</protein>
<reference evidence="4 5" key="1">
    <citation type="submission" date="2021-02" db="EMBL/GenBank/DDBJ databases">
        <title>Plant Genome Project.</title>
        <authorList>
            <person name="Zhang R.-G."/>
        </authorList>
    </citation>
    <scope>NUCLEOTIDE SEQUENCE [LARGE SCALE GENOMIC DNA]</scope>
    <source>
        <tissue evidence="4">Leaves</tissue>
    </source>
</reference>
<dbReference type="EMBL" id="JAFEMO010000002">
    <property type="protein sequence ID" value="KAH7575941.1"/>
    <property type="molecule type" value="Genomic_DNA"/>
</dbReference>
<comment type="caution">
    <text evidence="4">The sequence shown here is derived from an EMBL/GenBank/DDBJ whole genome shotgun (WGS) entry which is preliminary data.</text>
</comment>
<accession>A0ABQ8IGY2</accession>
<dbReference type="Gene3D" id="3.30.70.100">
    <property type="match status" value="1"/>
</dbReference>
<proteinExistence type="predicted"/>
<keyword evidence="3" id="KW-1133">Transmembrane helix</keyword>
<evidence type="ECO:0000256" key="1">
    <source>
        <dbReference type="ARBA" id="ARBA00022723"/>
    </source>
</evidence>
<dbReference type="Proteomes" id="UP000827721">
    <property type="component" value="Unassembled WGS sequence"/>
</dbReference>
<keyword evidence="3" id="KW-0472">Membrane</keyword>
<keyword evidence="1" id="KW-0479">Metal-binding</keyword>
<sequence>MRRLYCRQGEKGRKTGREETLSGDKTNYSSSVFPLVYTIISVVFAFKNTKDVSHSSSDTPPDPPPDQFATIVKNTDELELGNIPSNTPDDQIDNVDDTNLWNLIVGSVPTCGASEIPQANTLRQCRKQPEIEPNTLSKGKTTSEQFDDQIKNTYEKVVLKLEGLYNNNARSKAMKNICSISVSLIVANLMSVSGVYNLTGVASVLMDEKNNEMTVRGEMDPVAIVSSLSKLCHAEIVSVESA</sequence>
<gene>
    <name evidence="4" type="ORF">JRO89_XS02G0257300</name>
</gene>
<name>A0ABQ8IGY2_9ROSI</name>
<dbReference type="InterPro" id="IPR051863">
    <property type="entry name" value="HIPP"/>
</dbReference>
<evidence type="ECO:0000313" key="5">
    <source>
        <dbReference type="Proteomes" id="UP000827721"/>
    </source>
</evidence>
<keyword evidence="3" id="KW-0812">Transmembrane</keyword>
<dbReference type="PANTHER" id="PTHR45811:SF49">
    <property type="entry name" value="OS04G0667600 PROTEIN"/>
    <property type="match status" value="1"/>
</dbReference>
<organism evidence="4 5">
    <name type="scientific">Xanthoceras sorbifolium</name>
    <dbReference type="NCBI Taxonomy" id="99658"/>
    <lineage>
        <taxon>Eukaryota</taxon>
        <taxon>Viridiplantae</taxon>
        <taxon>Streptophyta</taxon>
        <taxon>Embryophyta</taxon>
        <taxon>Tracheophyta</taxon>
        <taxon>Spermatophyta</taxon>
        <taxon>Magnoliopsida</taxon>
        <taxon>eudicotyledons</taxon>
        <taxon>Gunneridae</taxon>
        <taxon>Pentapetalae</taxon>
        <taxon>rosids</taxon>
        <taxon>malvids</taxon>
        <taxon>Sapindales</taxon>
        <taxon>Sapindaceae</taxon>
        <taxon>Xanthoceroideae</taxon>
        <taxon>Xanthoceras</taxon>
    </lineage>
</organism>
<evidence type="ECO:0000313" key="4">
    <source>
        <dbReference type="EMBL" id="KAH7575941.1"/>
    </source>
</evidence>
<keyword evidence="5" id="KW-1185">Reference proteome</keyword>
<evidence type="ECO:0000256" key="3">
    <source>
        <dbReference type="SAM" id="Phobius"/>
    </source>
</evidence>
<feature type="region of interest" description="Disordered" evidence="2">
    <location>
        <begin position="1"/>
        <end position="25"/>
    </location>
</feature>
<feature type="transmembrane region" description="Helical" evidence="3">
    <location>
        <begin position="177"/>
        <end position="196"/>
    </location>
</feature>
<evidence type="ECO:0000256" key="2">
    <source>
        <dbReference type="SAM" id="MobiDB-lite"/>
    </source>
</evidence>
<feature type="compositionally biased region" description="Basic and acidic residues" evidence="2">
    <location>
        <begin position="8"/>
        <end position="22"/>
    </location>
</feature>
<dbReference type="PANTHER" id="PTHR45811">
    <property type="entry name" value="COPPER TRANSPORT PROTEIN FAMILY-RELATED"/>
    <property type="match status" value="1"/>
</dbReference>